<name>A0AAQ3RJH6_VIGMU</name>
<evidence type="ECO:0000313" key="2">
    <source>
        <dbReference type="EMBL" id="WVY94075.1"/>
    </source>
</evidence>
<evidence type="ECO:0000313" key="3">
    <source>
        <dbReference type="Proteomes" id="UP001374535"/>
    </source>
</evidence>
<reference evidence="2 3" key="1">
    <citation type="journal article" date="2023" name="Life. Sci Alliance">
        <title>Evolutionary insights into 3D genome organization and epigenetic landscape of Vigna mungo.</title>
        <authorList>
            <person name="Junaid A."/>
            <person name="Singh B."/>
            <person name="Bhatia S."/>
        </authorList>
    </citation>
    <scope>NUCLEOTIDE SEQUENCE [LARGE SCALE GENOMIC DNA]</scope>
    <source>
        <strain evidence="2">Urdbean</strain>
    </source>
</reference>
<accession>A0AAQ3RJH6</accession>
<organism evidence="2 3">
    <name type="scientific">Vigna mungo</name>
    <name type="common">Black gram</name>
    <name type="synonym">Phaseolus mungo</name>
    <dbReference type="NCBI Taxonomy" id="3915"/>
    <lineage>
        <taxon>Eukaryota</taxon>
        <taxon>Viridiplantae</taxon>
        <taxon>Streptophyta</taxon>
        <taxon>Embryophyta</taxon>
        <taxon>Tracheophyta</taxon>
        <taxon>Spermatophyta</taxon>
        <taxon>Magnoliopsida</taxon>
        <taxon>eudicotyledons</taxon>
        <taxon>Gunneridae</taxon>
        <taxon>Pentapetalae</taxon>
        <taxon>rosids</taxon>
        <taxon>fabids</taxon>
        <taxon>Fabales</taxon>
        <taxon>Fabaceae</taxon>
        <taxon>Papilionoideae</taxon>
        <taxon>50 kb inversion clade</taxon>
        <taxon>NPAAA clade</taxon>
        <taxon>indigoferoid/millettioid clade</taxon>
        <taxon>Phaseoleae</taxon>
        <taxon>Vigna</taxon>
    </lineage>
</organism>
<proteinExistence type="predicted"/>
<sequence>MEILQPQLRRGRSPERGHRNFPAVGQGDSPREKRVADEERGRWVEAVEEGLERPFHLRHHGVDGGFEGVGGEMEVREGGEGNVVGFSVGGGPGKALVSNEKGDEDVGVCGDKDVGEVDHGVNVAL</sequence>
<feature type="compositionally biased region" description="Basic and acidic residues" evidence="1">
    <location>
        <begin position="29"/>
        <end position="40"/>
    </location>
</feature>
<keyword evidence="3" id="KW-1185">Reference proteome</keyword>
<evidence type="ECO:0000256" key="1">
    <source>
        <dbReference type="SAM" id="MobiDB-lite"/>
    </source>
</evidence>
<dbReference type="AlphaFoldDB" id="A0AAQ3RJH6"/>
<dbReference type="Proteomes" id="UP001374535">
    <property type="component" value="Chromosome 10"/>
</dbReference>
<dbReference type="EMBL" id="CP144691">
    <property type="protein sequence ID" value="WVY94075.1"/>
    <property type="molecule type" value="Genomic_DNA"/>
</dbReference>
<gene>
    <name evidence="2" type="ORF">V8G54_033163</name>
</gene>
<protein>
    <submittedName>
        <fullName evidence="2">Uncharacterized protein</fullName>
    </submittedName>
</protein>
<feature type="region of interest" description="Disordered" evidence="1">
    <location>
        <begin position="1"/>
        <end position="40"/>
    </location>
</feature>